<evidence type="ECO:0000313" key="15">
    <source>
        <dbReference type="EMBL" id="MBI9115480.1"/>
    </source>
</evidence>
<dbReference type="Proteomes" id="UP000602087">
    <property type="component" value="Unassembled WGS sequence"/>
</dbReference>
<feature type="transmembrane region" description="Helical" evidence="12">
    <location>
        <begin position="173"/>
        <end position="192"/>
    </location>
</feature>
<dbReference type="InterPro" id="IPR036890">
    <property type="entry name" value="HATPase_C_sf"/>
</dbReference>
<evidence type="ECO:0000256" key="6">
    <source>
        <dbReference type="ARBA" id="ARBA00022692"/>
    </source>
</evidence>
<comment type="catalytic activity">
    <reaction evidence="1">
        <text>ATP + protein L-histidine = ADP + protein N-phospho-L-histidine.</text>
        <dbReference type="EC" id="2.7.13.3"/>
    </reaction>
</comment>
<keyword evidence="8 12" id="KW-1133">Transmembrane helix</keyword>
<feature type="region of interest" description="Disordered" evidence="11">
    <location>
        <begin position="510"/>
        <end position="553"/>
    </location>
</feature>
<evidence type="ECO:0000256" key="1">
    <source>
        <dbReference type="ARBA" id="ARBA00000085"/>
    </source>
</evidence>
<keyword evidence="12" id="KW-0472">Membrane</keyword>
<evidence type="ECO:0000256" key="3">
    <source>
        <dbReference type="ARBA" id="ARBA00012438"/>
    </source>
</evidence>
<dbReference type="EC" id="2.7.13.3" evidence="3"/>
<dbReference type="Pfam" id="PF02518">
    <property type="entry name" value="HATPase_c"/>
    <property type="match status" value="1"/>
</dbReference>
<dbReference type="PROSITE" id="PS50885">
    <property type="entry name" value="HAMP"/>
    <property type="match status" value="1"/>
</dbReference>
<dbReference type="EMBL" id="JAEINH010000008">
    <property type="protein sequence ID" value="MBI9115480.1"/>
    <property type="molecule type" value="Genomic_DNA"/>
</dbReference>
<dbReference type="InterPro" id="IPR003661">
    <property type="entry name" value="HisK_dim/P_dom"/>
</dbReference>
<accession>A0A934MAC2</accession>
<dbReference type="InterPro" id="IPR003660">
    <property type="entry name" value="HAMP_dom"/>
</dbReference>
<dbReference type="SUPFAM" id="SSF158472">
    <property type="entry name" value="HAMP domain-like"/>
    <property type="match status" value="1"/>
</dbReference>
<evidence type="ECO:0000256" key="4">
    <source>
        <dbReference type="ARBA" id="ARBA00022553"/>
    </source>
</evidence>
<dbReference type="CDD" id="cd00082">
    <property type="entry name" value="HisKA"/>
    <property type="match status" value="1"/>
</dbReference>
<dbReference type="AlphaFoldDB" id="A0A934MAC2"/>
<reference evidence="15" key="1">
    <citation type="submission" date="2020-12" db="EMBL/GenBank/DDBJ databases">
        <title>Sanguibacter suaedae sp. nov., isolated from Suaeda aralocaspica.</title>
        <authorList>
            <person name="Ma Q."/>
        </authorList>
    </citation>
    <scope>NUCLEOTIDE SEQUENCE</scope>
    <source>
        <strain evidence="15">YZGR15</strain>
    </source>
</reference>
<organism evidence="15 16">
    <name type="scientific">Sanguibacter suaedae</name>
    <dbReference type="NCBI Taxonomy" id="2795737"/>
    <lineage>
        <taxon>Bacteria</taxon>
        <taxon>Bacillati</taxon>
        <taxon>Actinomycetota</taxon>
        <taxon>Actinomycetes</taxon>
        <taxon>Micrococcales</taxon>
        <taxon>Sanguibacteraceae</taxon>
        <taxon>Sanguibacter</taxon>
    </lineage>
</organism>
<dbReference type="Gene3D" id="6.10.340.10">
    <property type="match status" value="1"/>
</dbReference>
<sequence length="553" mass="59277">MLGVAGGVLLVVVGGAAYSLVEVVRHQSDVTDVYFDAIVRAERLSTDLEDAGTSVEAFVASGYDGALTGLETWDLRPAEASRTRLSEAFGEDSAQVVRADEALDAVRAWRDGFALPAVEHTAATGESTLPVELRRTGGDLRAEADVAVDGLVDRLAADREQSADELATWTRTLFLAVVALAVASLAGAGLVWSTLRRRVLGPLAALSEKAQAVSRGALHQEVSVAGPGEIAALSAAVESMRVSLVEEMATVSASRAEIAEAHRQVTEQAEELRRSNRDLEQFAYVASHDLQEPLRKVASFTQLLQKRYGGQLDDRADQYIEFAVDGAKRMQRLIQDLLGFSRVGRSLEDPAPVDLDEAGSAALSNLESTVEATGAVVRMGGLPTVVGHRSLLVQLFQNLVGNAIKFRDPDRDPEVVVGAARYDGGWELWCRDNGIGVDPQYAERVFVIFQRLHPKDVYEGTGIGLALCKKIVEFHGGTIGIDPPDPDHPGTTVRWTIPDVIDTTREDAEPAGWDVVGPSGTGVALSSTTDTARVEDREASRSSGPAADHKERQ</sequence>
<dbReference type="GO" id="GO:0000155">
    <property type="term" value="F:phosphorelay sensor kinase activity"/>
    <property type="evidence" value="ECO:0007669"/>
    <property type="project" value="InterPro"/>
</dbReference>
<dbReference type="PANTHER" id="PTHR43304:SF1">
    <property type="entry name" value="PAC DOMAIN-CONTAINING PROTEIN"/>
    <property type="match status" value="1"/>
</dbReference>
<dbReference type="InterPro" id="IPR005467">
    <property type="entry name" value="His_kinase_dom"/>
</dbReference>
<feature type="domain" description="HAMP" evidence="14">
    <location>
        <begin position="197"/>
        <end position="249"/>
    </location>
</feature>
<keyword evidence="5" id="KW-0808">Transferase</keyword>
<protein>
    <recommendedName>
        <fullName evidence="3">histidine kinase</fullName>
        <ecNumber evidence="3">2.7.13.3</ecNumber>
    </recommendedName>
</protein>
<dbReference type="InterPro" id="IPR003594">
    <property type="entry name" value="HATPase_dom"/>
</dbReference>
<evidence type="ECO:0000256" key="2">
    <source>
        <dbReference type="ARBA" id="ARBA00004236"/>
    </source>
</evidence>
<evidence type="ECO:0000256" key="8">
    <source>
        <dbReference type="ARBA" id="ARBA00022989"/>
    </source>
</evidence>
<evidence type="ECO:0000259" key="13">
    <source>
        <dbReference type="PROSITE" id="PS50109"/>
    </source>
</evidence>
<dbReference type="PRINTS" id="PR00344">
    <property type="entry name" value="BCTRLSENSOR"/>
</dbReference>
<evidence type="ECO:0000313" key="16">
    <source>
        <dbReference type="Proteomes" id="UP000602087"/>
    </source>
</evidence>
<keyword evidence="9" id="KW-0902">Two-component regulatory system</keyword>
<evidence type="ECO:0000256" key="5">
    <source>
        <dbReference type="ARBA" id="ARBA00022679"/>
    </source>
</evidence>
<dbReference type="SUPFAM" id="SSF47384">
    <property type="entry name" value="Homodimeric domain of signal transducing histidine kinase"/>
    <property type="match status" value="1"/>
</dbReference>
<comment type="subcellular location">
    <subcellularLocation>
        <location evidence="2">Cell membrane</location>
    </subcellularLocation>
</comment>
<dbReference type="InterPro" id="IPR036097">
    <property type="entry name" value="HisK_dim/P_sf"/>
</dbReference>
<dbReference type="Pfam" id="PF00512">
    <property type="entry name" value="HisKA"/>
    <property type="match status" value="1"/>
</dbReference>
<dbReference type="SMART" id="SM00388">
    <property type="entry name" value="HisKA"/>
    <property type="match status" value="1"/>
</dbReference>
<dbReference type="InterPro" id="IPR004358">
    <property type="entry name" value="Sig_transdc_His_kin-like_C"/>
</dbReference>
<evidence type="ECO:0000256" key="11">
    <source>
        <dbReference type="SAM" id="MobiDB-lite"/>
    </source>
</evidence>
<evidence type="ECO:0000259" key="14">
    <source>
        <dbReference type="PROSITE" id="PS50885"/>
    </source>
</evidence>
<proteinExistence type="predicted"/>
<name>A0A934MAC2_9MICO</name>
<dbReference type="Gene3D" id="3.30.565.10">
    <property type="entry name" value="Histidine kinase-like ATPase, C-terminal domain"/>
    <property type="match status" value="1"/>
</dbReference>
<evidence type="ECO:0000256" key="7">
    <source>
        <dbReference type="ARBA" id="ARBA00022777"/>
    </source>
</evidence>
<dbReference type="SMART" id="SM00304">
    <property type="entry name" value="HAMP"/>
    <property type="match status" value="1"/>
</dbReference>
<dbReference type="GO" id="GO:0005886">
    <property type="term" value="C:plasma membrane"/>
    <property type="evidence" value="ECO:0007669"/>
    <property type="project" value="UniProtKB-SubCell"/>
</dbReference>
<keyword evidence="6 12" id="KW-0812">Transmembrane</keyword>
<evidence type="ECO:0000256" key="10">
    <source>
        <dbReference type="SAM" id="Coils"/>
    </source>
</evidence>
<dbReference type="PANTHER" id="PTHR43304">
    <property type="entry name" value="PHYTOCHROME-LIKE PROTEIN CPH1"/>
    <property type="match status" value="1"/>
</dbReference>
<dbReference type="Gene3D" id="1.10.287.130">
    <property type="match status" value="1"/>
</dbReference>
<evidence type="ECO:0000256" key="12">
    <source>
        <dbReference type="SAM" id="Phobius"/>
    </source>
</evidence>
<dbReference type="Pfam" id="PF00672">
    <property type="entry name" value="HAMP"/>
    <property type="match status" value="1"/>
</dbReference>
<dbReference type="InterPro" id="IPR052162">
    <property type="entry name" value="Sensor_kinase/Photoreceptor"/>
</dbReference>
<dbReference type="SMART" id="SM00387">
    <property type="entry name" value="HATPase_c"/>
    <property type="match status" value="1"/>
</dbReference>
<dbReference type="CDD" id="cd06225">
    <property type="entry name" value="HAMP"/>
    <property type="match status" value="1"/>
</dbReference>
<keyword evidence="10" id="KW-0175">Coiled coil</keyword>
<feature type="domain" description="Histidine kinase" evidence="13">
    <location>
        <begin position="285"/>
        <end position="501"/>
    </location>
</feature>
<keyword evidence="7" id="KW-0418">Kinase</keyword>
<gene>
    <name evidence="15" type="ORF">JAV76_10705</name>
</gene>
<feature type="coiled-coil region" evidence="10">
    <location>
        <begin position="255"/>
        <end position="282"/>
    </location>
</feature>
<keyword evidence="4" id="KW-0597">Phosphoprotein</keyword>
<dbReference type="PROSITE" id="PS50109">
    <property type="entry name" value="HIS_KIN"/>
    <property type="match status" value="1"/>
</dbReference>
<evidence type="ECO:0000256" key="9">
    <source>
        <dbReference type="ARBA" id="ARBA00023012"/>
    </source>
</evidence>
<keyword evidence="16" id="KW-1185">Reference proteome</keyword>
<comment type="caution">
    <text evidence="15">The sequence shown here is derived from an EMBL/GenBank/DDBJ whole genome shotgun (WGS) entry which is preliminary data.</text>
</comment>
<dbReference type="SUPFAM" id="SSF55874">
    <property type="entry name" value="ATPase domain of HSP90 chaperone/DNA topoisomerase II/histidine kinase"/>
    <property type="match status" value="1"/>
</dbReference>